<accession>A0AA39P697</accession>
<feature type="binding site" evidence="8">
    <location>
        <position position="56"/>
    </location>
    <ligand>
        <name>a 1,2-diacyl-sn-glycero-3-phospho-(1D-myo-inositol-3,4,5-trisphosphate)</name>
        <dbReference type="ChEBI" id="CHEBI:57836"/>
    </ligand>
</feature>
<dbReference type="InterPro" id="IPR011989">
    <property type="entry name" value="ARM-like"/>
</dbReference>
<dbReference type="AlphaFoldDB" id="A0AA39P697"/>
<keyword evidence="3 7" id="KW-0254">Endocytosis</keyword>
<reference evidence="11" key="1">
    <citation type="submission" date="2023-06" db="EMBL/GenBank/DDBJ databases">
        <authorList>
            <consortium name="Lawrence Berkeley National Laboratory"/>
            <person name="Ahrendt S."/>
            <person name="Sahu N."/>
            <person name="Indic B."/>
            <person name="Wong-Bajracharya J."/>
            <person name="Merenyi Z."/>
            <person name="Ke H.-M."/>
            <person name="Monk M."/>
            <person name="Kocsube S."/>
            <person name="Drula E."/>
            <person name="Lipzen A."/>
            <person name="Balint B."/>
            <person name="Henrissat B."/>
            <person name="Andreopoulos B."/>
            <person name="Martin F.M."/>
            <person name="Harder C.B."/>
            <person name="Rigling D."/>
            <person name="Ford K.L."/>
            <person name="Foster G.D."/>
            <person name="Pangilinan J."/>
            <person name="Papanicolaou A."/>
            <person name="Barry K."/>
            <person name="LaButti K."/>
            <person name="Viragh M."/>
            <person name="Koriabine M."/>
            <person name="Yan M."/>
            <person name="Riley R."/>
            <person name="Champramary S."/>
            <person name="Plett K.L."/>
            <person name="Tsai I.J."/>
            <person name="Slot J."/>
            <person name="Sipos G."/>
            <person name="Plett J."/>
            <person name="Nagy L.G."/>
            <person name="Grigoriev I.V."/>
        </authorList>
    </citation>
    <scope>NUCLEOTIDE SEQUENCE</scope>
    <source>
        <strain evidence="11">ICMP 16352</strain>
    </source>
</reference>
<dbReference type="InterPro" id="IPR012295">
    <property type="entry name" value="TBP_dom_sf"/>
</dbReference>
<evidence type="ECO:0000256" key="8">
    <source>
        <dbReference type="PIRSR" id="PIRSR037091-1"/>
    </source>
</evidence>
<evidence type="ECO:0000256" key="1">
    <source>
        <dbReference type="ARBA" id="ARBA00004277"/>
    </source>
</evidence>
<evidence type="ECO:0000256" key="7">
    <source>
        <dbReference type="PIRNR" id="PIRNR037091"/>
    </source>
</evidence>
<dbReference type="Gene3D" id="3.30.310.10">
    <property type="entry name" value="TATA-Binding Protein"/>
    <property type="match status" value="1"/>
</dbReference>
<keyword evidence="4 7" id="KW-0653">Protein transport</keyword>
<comment type="caution">
    <text evidence="11">The sequence shown here is derived from an EMBL/GenBank/DDBJ whole genome shotgun (WGS) entry which is preliminary data.</text>
</comment>
<dbReference type="GO" id="GO:0030122">
    <property type="term" value="C:AP-2 adaptor complex"/>
    <property type="evidence" value="ECO:0007669"/>
    <property type="project" value="InterPro"/>
</dbReference>
<dbReference type="Pfam" id="PF02296">
    <property type="entry name" value="Alpha_adaptin_C"/>
    <property type="match status" value="1"/>
</dbReference>
<sequence>MATNMRGLTQASPSAGACGPLTNPTILQFIADIRGARVRDLEEKRINKEMANIRKKFKEGNLDGYQKKKSSSPIFSVIRSTLGTWRPVNLISSSKYSEKQIGYLAVTLLMHENSDFLRLVVNSIRKDLHGNNEIDNCLALHAIANVGGSEMAEALSVDVHRLLISPTSQSFVKKKAALTLLRLYRKHPDVIPAAEWALRIVSIMDDEDLGVVICVTSLVMAMAQDHLDAFAVCYTKAVDRLQRLVIEHEYSATYAYYKVPSPWLQVKLLRLLQYYPPSEDPAIRSVLHQVLQTIMNNSAEPSRNVQHNNAQHAVLFEAIGLAIHLDTNSPLVGTAAVLLARFISSKETNVRYLGLDTMAHLAARADSLEPIKKHQGTIILSLRDKDISVRRRALDLLYSMCDLDNSELIVGELLRYLKVADYALREEMVLKIAILTEKYASSYKWYVDTILRLISAAGDHVGDEVWYRVVQIVTNTEDLQEYAAKVIFAHLKSPSTHESLVKVGGYILGEYGHLIANEPGYSPIEQFQVLHSKSQFCVASTRSLLLSTYIKWVNVFPEIKSQLLTIFDRYRHVLDAELQQRACEFYALASRPDDDELLQNVCEEMPPYPPRVSALLGRLNRKHGDTEDKRTWVHGGKEANLDREAVQRKSTLLPDINGHESSQPASAIPDSHDVLGSLAGLDLSSRPSATSDDPSAPHVATGPSVERWYDKLMCNAEGVLYEDVQVQIGIKSRYQGHLGQVAVYIGNKVPTALTSFTATIHISDPAALSVTFAKIPPNTIAPRTQTQQLLHVECKKVFSVSPILTISFLAGSHQTISVRLPIVISKFIENVSLTQIDFFERWRLIGGPPREAQVVFSVDLTSSGQLDLAKNNRVVAGHHLNVLDDIDPNQNNIVAAGVLHTSVDGKVGCLLRLEPNQEAKLCRLTIRSTDEEVAAEVLKLIQKPLKAGS</sequence>
<feature type="domain" description="Clathrin adaptor alpha/beta/gamma-adaptin appendage Ig-like subdomain" evidence="10">
    <location>
        <begin position="710"/>
        <end position="821"/>
    </location>
</feature>
<keyword evidence="5 7" id="KW-0472">Membrane</keyword>
<dbReference type="SUPFAM" id="SSF55711">
    <property type="entry name" value="Subdomain of clathrin and coatomer appendage domain"/>
    <property type="match status" value="1"/>
</dbReference>
<dbReference type="InterPro" id="IPR009028">
    <property type="entry name" value="Coatomer/calthrin_app_sub_C"/>
</dbReference>
<evidence type="ECO:0000256" key="6">
    <source>
        <dbReference type="ARBA" id="ARBA00023176"/>
    </source>
</evidence>
<dbReference type="InterPro" id="IPR013041">
    <property type="entry name" value="Clathrin_app_Ig-like_sf"/>
</dbReference>
<keyword evidence="2 7" id="KW-0813">Transport</keyword>
<dbReference type="Gene3D" id="1.25.10.10">
    <property type="entry name" value="Leucine-rich Repeat Variant"/>
    <property type="match status" value="1"/>
</dbReference>
<dbReference type="GO" id="GO:0006886">
    <property type="term" value="P:intracellular protein transport"/>
    <property type="evidence" value="ECO:0007669"/>
    <property type="project" value="UniProtKB-UniRule"/>
</dbReference>
<comment type="function">
    <text evidence="7">Adaptins are components of the adaptor complexes which link clathrin to receptors in coated vesicles. Clathrin-associated protein complexes are believed to interact with the cytoplasmic tails of membrane proteins, leading to their selection and concentration.</text>
</comment>
<dbReference type="GO" id="GO:0072583">
    <property type="term" value="P:clathrin-dependent endocytosis"/>
    <property type="evidence" value="ECO:0007669"/>
    <property type="project" value="InterPro"/>
</dbReference>
<dbReference type="Gene3D" id="2.60.40.1230">
    <property type="match status" value="1"/>
</dbReference>
<dbReference type="InterPro" id="IPR017104">
    <property type="entry name" value="AP2_complex_asu"/>
</dbReference>
<keyword evidence="6 7" id="KW-0168">Coated pit</keyword>
<evidence type="ECO:0000259" key="10">
    <source>
        <dbReference type="SMART" id="SM00809"/>
    </source>
</evidence>
<dbReference type="InterPro" id="IPR002553">
    <property type="entry name" value="Clathrin/coatomer_adapt-like_N"/>
</dbReference>
<dbReference type="Proteomes" id="UP001175227">
    <property type="component" value="Unassembled WGS sequence"/>
</dbReference>
<dbReference type="InterPro" id="IPR050840">
    <property type="entry name" value="Adaptor_Complx_Large_Subunit"/>
</dbReference>
<dbReference type="SUPFAM" id="SSF48371">
    <property type="entry name" value="ARM repeat"/>
    <property type="match status" value="1"/>
</dbReference>
<evidence type="ECO:0000256" key="9">
    <source>
        <dbReference type="SAM" id="MobiDB-lite"/>
    </source>
</evidence>
<dbReference type="Pfam" id="PF01602">
    <property type="entry name" value="Adaptin_N"/>
    <property type="match status" value="1"/>
</dbReference>
<keyword evidence="12" id="KW-1185">Reference proteome</keyword>
<dbReference type="PIRSF" id="PIRSF037091">
    <property type="entry name" value="AP2_complex_alpha"/>
    <property type="match status" value="1"/>
</dbReference>
<dbReference type="SMART" id="SM00809">
    <property type="entry name" value="Alpha_adaptinC2"/>
    <property type="match status" value="1"/>
</dbReference>
<feature type="region of interest" description="Disordered" evidence="9">
    <location>
        <begin position="679"/>
        <end position="702"/>
    </location>
</feature>
<dbReference type="EMBL" id="JAUEPR010000014">
    <property type="protein sequence ID" value="KAK0478351.1"/>
    <property type="molecule type" value="Genomic_DNA"/>
</dbReference>
<gene>
    <name evidence="11" type="ORF">IW261DRAFT_1565332</name>
</gene>
<protein>
    <recommendedName>
        <fullName evidence="7">AP-2 complex subunit alpha</fullName>
    </recommendedName>
</protein>
<dbReference type="GO" id="GO:0035615">
    <property type="term" value="F:clathrin adaptor activity"/>
    <property type="evidence" value="ECO:0007669"/>
    <property type="project" value="InterPro"/>
</dbReference>
<name>A0AA39P697_9AGAR</name>
<dbReference type="InterPro" id="IPR003164">
    <property type="entry name" value="Clathrin_a-adaptin_app_sub_C"/>
</dbReference>
<feature type="binding site" evidence="8">
    <location>
        <position position="65"/>
    </location>
    <ligand>
        <name>a 1,2-diacyl-sn-glycero-3-phospho-(1D-myo-inositol-3,4,5-trisphosphate)</name>
        <dbReference type="ChEBI" id="CHEBI:57836"/>
    </ligand>
</feature>
<evidence type="ECO:0000256" key="3">
    <source>
        <dbReference type="ARBA" id="ARBA00022583"/>
    </source>
</evidence>
<evidence type="ECO:0000256" key="5">
    <source>
        <dbReference type="ARBA" id="ARBA00023136"/>
    </source>
</evidence>
<dbReference type="PROSITE" id="PS51257">
    <property type="entry name" value="PROKAR_LIPOPROTEIN"/>
    <property type="match status" value="1"/>
</dbReference>
<evidence type="ECO:0000313" key="11">
    <source>
        <dbReference type="EMBL" id="KAK0478351.1"/>
    </source>
</evidence>
<evidence type="ECO:0000313" key="12">
    <source>
        <dbReference type="Proteomes" id="UP001175227"/>
    </source>
</evidence>
<evidence type="ECO:0000256" key="2">
    <source>
        <dbReference type="ARBA" id="ARBA00022448"/>
    </source>
</evidence>
<comment type="similarity">
    <text evidence="7">Belongs to the adaptor complexes large subunit family.</text>
</comment>
<evidence type="ECO:0000256" key="4">
    <source>
        <dbReference type="ARBA" id="ARBA00022927"/>
    </source>
</evidence>
<dbReference type="InterPro" id="IPR008152">
    <property type="entry name" value="Clathrin_a/b/g-adaptin_app_Ig"/>
</dbReference>
<dbReference type="InterPro" id="IPR016024">
    <property type="entry name" value="ARM-type_fold"/>
</dbReference>
<proteinExistence type="inferred from homology"/>
<organism evidence="11 12">
    <name type="scientific">Armillaria novae-zelandiae</name>
    <dbReference type="NCBI Taxonomy" id="153914"/>
    <lineage>
        <taxon>Eukaryota</taxon>
        <taxon>Fungi</taxon>
        <taxon>Dikarya</taxon>
        <taxon>Basidiomycota</taxon>
        <taxon>Agaricomycotina</taxon>
        <taxon>Agaricomycetes</taxon>
        <taxon>Agaricomycetidae</taxon>
        <taxon>Agaricales</taxon>
        <taxon>Marasmiineae</taxon>
        <taxon>Physalacriaceae</taxon>
        <taxon>Armillaria</taxon>
    </lineage>
</organism>
<dbReference type="Pfam" id="PF02883">
    <property type="entry name" value="Alpha_adaptinC2"/>
    <property type="match status" value="1"/>
</dbReference>
<comment type="subcellular location">
    <subcellularLocation>
        <location evidence="1">Membrane</location>
        <location evidence="1">Coated pit</location>
        <topology evidence="1">Peripheral membrane protein</topology>
        <orientation evidence="1">Cytoplasmic side</orientation>
    </subcellularLocation>
</comment>
<dbReference type="PANTHER" id="PTHR22780">
    <property type="entry name" value="ADAPTIN, ALPHA/GAMMA/EPSILON"/>
    <property type="match status" value="1"/>
</dbReference>
<dbReference type="SUPFAM" id="SSF49348">
    <property type="entry name" value="Clathrin adaptor appendage domain"/>
    <property type="match status" value="1"/>
</dbReference>